<organism evidence="2">
    <name type="scientific">freshwater metagenome</name>
    <dbReference type="NCBI Taxonomy" id="449393"/>
    <lineage>
        <taxon>unclassified sequences</taxon>
        <taxon>metagenomes</taxon>
        <taxon>ecological metagenomes</taxon>
    </lineage>
</organism>
<dbReference type="InterPro" id="IPR003732">
    <property type="entry name" value="Daa-tRNA_deacyls_DTD"/>
</dbReference>
<dbReference type="NCBIfam" id="TIGR00256">
    <property type="entry name" value="D-aminoacyl-tRNA deacylase"/>
    <property type="match status" value="1"/>
</dbReference>
<dbReference type="HAMAP" id="MF_00518">
    <property type="entry name" value="Deacylase_Dtd"/>
    <property type="match status" value="1"/>
</dbReference>
<comment type="caution">
    <text evidence="2">The sequence shown here is derived from an EMBL/GenBank/DDBJ whole genome shotgun (WGS) entry which is preliminary data.</text>
</comment>
<dbReference type="PANTHER" id="PTHR10472:SF5">
    <property type="entry name" value="D-AMINOACYL-TRNA DEACYLASE 1"/>
    <property type="match status" value="1"/>
</dbReference>
<name>A0A094QCA1_9ZZZZ</name>
<dbReference type="Gene3D" id="3.50.80.10">
    <property type="entry name" value="D-tyrosyl-tRNA(Tyr) deacylase"/>
    <property type="match status" value="1"/>
</dbReference>
<dbReference type="InterPro" id="IPR023509">
    <property type="entry name" value="DTD-like_sf"/>
</dbReference>
<dbReference type="SUPFAM" id="SSF69500">
    <property type="entry name" value="DTD-like"/>
    <property type="match status" value="1"/>
</dbReference>
<evidence type="ECO:0008006" key="3">
    <source>
        <dbReference type="Google" id="ProtNLM"/>
    </source>
</evidence>
<gene>
    <name evidence="2" type="ORF">GM51_4255</name>
</gene>
<proteinExistence type="inferred from homology"/>
<protein>
    <recommendedName>
        <fullName evidence="3">D-aminoacyl-tRNA deacylase</fullName>
    </recommendedName>
</protein>
<sequence length="174" mass="18395">MSIGHLMRTADKARQNVCMRAVVQRVDGASVVVEGQTIGAFDGPGLLVLIGVSVDDDESKCAVLADKIWKLRIFESAALKAAGKSVNSESVEVAAADASLPILAISQFTLFADTSNGRRPTWQQAARGPQAEPLVENVVRALRDLGAQVETGKFGAEMRISAVCDGPMTVTLEV</sequence>
<comment type="similarity">
    <text evidence="1">Belongs to the DTD family.</text>
</comment>
<dbReference type="EMBL" id="JNSL01000016">
    <property type="protein sequence ID" value="KGA21002.1"/>
    <property type="molecule type" value="Genomic_DNA"/>
</dbReference>
<accession>A0A094QCA1</accession>
<dbReference type="AlphaFoldDB" id="A0A094QCA1"/>
<reference evidence="2" key="1">
    <citation type="submission" date="2014-06" db="EMBL/GenBank/DDBJ databases">
        <title>Key roles for freshwater Actinobacteria revealed by deep metagenomic sequencing.</title>
        <authorList>
            <person name="Ghai R."/>
            <person name="Mizuno C.M."/>
            <person name="Picazo A."/>
            <person name="Camacho A."/>
            <person name="Rodriguez-Valera F."/>
        </authorList>
    </citation>
    <scope>NUCLEOTIDE SEQUENCE</scope>
</reference>
<dbReference type="GO" id="GO:0051500">
    <property type="term" value="F:D-tyrosyl-tRNA(Tyr) deacylase activity"/>
    <property type="evidence" value="ECO:0007669"/>
    <property type="project" value="TreeGrafter"/>
</dbReference>
<evidence type="ECO:0000256" key="1">
    <source>
        <dbReference type="ARBA" id="ARBA00009673"/>
    </source>
</evidence>
<dbReference type="Pfam" id="PF02580">
    <property type="entry name" value="Tyr_Deacylase"/>
    <property type="match status" value="1"/>
</dbReference>
<dbReference type="GO" id="GO:0005737">
    <property type="term" value="C:cytoplasm"/>
    <property type="evidence" value="ECO:0007669"/>
    <property type="project" value="InterPro"/>
</dbReference>
<evidence type="ECO:0000313" key="2">
    <source>
        <dbReference type="EMBL" id="KGA21002.1"/>
    </source>
</evidence>
<dbReference type="PANTHER" id="PTHR10472">
    <property type="entry name" value="D-TYROSYL-TRNA TYR DEACYLASE"/>
    <property type="match status" value="1"/>
</dbReference>